<evidence type="ECO:0000313" key="13">
    <source>
        <dbReference type="Proteomes" id="UP000287701"/>
    </source>
</evidence>
<evidence type="ECO:0000256" key="9">
    <source>
        <dbReference type="PROSITE-ProRule" id="PRU00560"/>
    </source>
</evidence>
<keyword evidence="5" id="KW-0413">Isomerase</keyword>
<evidence type="ECO:0000256" key="4">
    <source>
        <dbReference type="ARBA" id="ARBA00022840"/>
    </source>
</evidence>
<evidence type="ECO:0000259" key="10">
    <source>
        <dbReference type="PROSITE" id="PS51198"/>
    </source>
</evidence>
<proteinExistence type="predicted"/>
<dbReference type="Pfam" id="PF12705">
    <property type="entry name" value="PDDEXK_1"/>
    <property type="match status" value="1"/>
</dbReference>
<dbReference type="EMBL" id="CP035107">
    <property type="protein sequence ID" value="QAR31044.1"/>
    <property type="molecule type" value="Genomic_DNA"/>
</dbReference>
<evidence type="ECO:0000256" key="2">
    <source>
        <dbReference type="ARBA" id="ARBA00022801"/>
    </source>
</evidence>
<evidence type="ECO:0000256" key="7">
    <source>
        <dbReference type="ARBA" id="ARBA00034808"/>
    </source>
</evidence>
<dbReference type="Proteomes" id="UP000287701">
    <property type="component" value="Chromosome"/>
</dbReference>
<name>A0A410JSD1_ORNRH</name>
<dbReference type="Pfam" id="PF13361">
    <property type="entry name" value="UvrD_C"/>
    <property type="match status" value="1"/>
</dbReference>
<accession>A0A410JSD1</accession>
<gene>
    <name evidence="12" type="ORF">EQP59_06705</name>
</gene>
<keyword evidence="2 9" id="KW-0378">Hydrolase</keyword>
<dbReference type="GO" id="GO:0043138">
    <property type="term" value="F:3'-5' DNA helicase activity"/>
    <property type="evidence" value="ECO:0007669"/>
    <property type="project" value="UniProtKB-EC"/>
</dbReference>
<dbReference type="InterPro" id="IPR000212">
    <property type="entry name" value="DNA_helicase_UvrD/REP"/>
</dbReference>
<keyword evidence="1 9" id="KW-0547">Nucleotide-binding</keyword>
<dbReference type="PROSITE" id="PS51217">
    <property type="entry name" value="UVRD_HELICASE_CTER"/>
    <property type="match status" value="1"/>
</dbReference>
<dbReference type="GO" id="GO:0005524">
    <property type="term" value="F:ATP binding"/>
    <property type="evidence" value="ECO:0007669"/>
    <property type="project" value="UniProtKB-UniRule"/>
</dbReference>
<dbReference type="RefSeq" id="WP_128501499.1">
    <property type="nucleotide sequence ID" value="NZ_CP035107.1"/>
</dbReference>
<dbReference type="Gene3D" id="3.40.50.300">
    <property type="entry name" value="P-loop containing nucleotide triphosphate hydrolases"/>
    <property type="match status" value="3"/>
</dbReference>
<dbReference type="AlphaFoldDB" id="A0A410JSD1"/>
<comment type="catalytic activity">
    <reaction evidence="6">
        <text>Couples ATP hydrolysis with the unwinding of duplex DNA by translocating in the 3'-5' direction.</text>
        <dbReference type="EC" id="5.6.2.4"/>
    </reaction>
</comment>
<dbReference type="PANTHER" id="PTHR11070:SF67">
    <property type="entry name" value="DNA 3'-5' HELICASE"/>
    <property type="match status" value="1"/>
</dbReference>
<feature type="domain" description="UvrD-like helicase C-terminal" evidence="11">
    <location>
        <begin position="471"/>
        <end position="731"/>
    </location>
</feature>
<reference evidence="12 13" key="1">
    <citation type="submission" date="2019-01" db="EMBL/GenBank/DDBJ databases">
        <title>Whole Genome of Ornithobacterium rhinotracheale FARPER-174b.</title>
        <authorList>
            <person name="Tataje-Lavanda L.A."/>
            <person name="Montalvan A."/>
            <person name="Montesinos R."/>
            <person name="Zimic M."/>
            <person name="Fernandez-Sanchez M."/>
            <person name="Fernandez-Diaz M."/>
        </authorList>
    </citation>
    <scope>NUCLEOTIDE SEQUENCE [LARGE SCALE GENOMIC DNA]</scope>
    <source>
        <strain evidence="12 13">FARPER-174b</strain>
    </source>
</reference>
<feature type="domain" description="UvrD-like helicase ATP-binding" evidence="10">
    <location>
        <begin position="1"/>
        <end position="462"/>
    </location>
</feature>
<evidence type="ECO:0000259" key="11">
    <source>
        <dbReference type="PROSITE" id="PS51217"/>
    </source>
</evidence>
<dbReference type="Gene3D" id="1.10.3170.10">
    <property type="entry name" value="Recbcd, chain B, domain 2"/>
    <property type="match status" value="1"/>
</dbReference>
<dbReference type="GO" id="GO:0016787">
    <property type="term" value="F:hydrolase activity"/>
    <property type="evidence" value="ECO:0007669"/>
    <property type="project" value="UniProtKB-UniRule"/>
</dbReference>
<evidence type="ECO:0000256" key="6">
    <source>
        <dbReference type="ARBA" id="ARBA00034617"/>
    </source>
</evidence>
<keyword evidence="4 9" id="KW-0067">ATP-binding</keyword>
<dbReference type="PROSITE" id="PS51198">
    <property type="entry name" value="UVRD_HELICASE_ATP_BIND"/>
    <property type="match status" value="1"/>
</dbReference>
<dbReference type="InterPro" id="IPR038726">
    <property type="entry name" value="PDDEXK_AddAB-type"/>
</dbReference>
<protein>
    <recommendedName>
        <fullName evidence="7">DNA 3'-5' helicase</fullName>
        <ecNumber evidence="7">5.6.2.4</ecNumber>
    </recommendedName>
</protein>
<evidence type="ECO:0000256" key="1">
    <source>
        <dbReference type="ARBA" id="ARBA00022741"/>
    </source>
</evidence>
<evidence type="ECO:0000256" key="3">
    <source>
        <dbReference type="ARBA" id="ARBA00022806"/>
    </source>
</evidence>
<dbReference type="GO" id="GO:0000725">
    <property type="term" value="P:recombinational repair"/>
    <property type="evidence" value="ECO:0007669"/>
    <property type="project" value="TreeGrafter"/>
</dbReference>
<dbReference type="EC" id="5.6.2.4" evidence="7"/>
<evidence type="ECO:0000313" key="12">
    <source>
        <dbReference type="EMBL" id="QAR31044.1"/>
    </source>
</evidence>
<dbReference type="PANTHER" id="PTHR11070">
    <property type="entry name" value="UVRD / RECB / PCRA DNA HELICASE FAMILY MEMBER"/>
    <property type="match status" value="1"/>
</dbReference>
<dbReference type="Pfam" id="PF00580">
    <property type="entry name" value="UvrD-helicase"/>
    <property type="match status" value="2"/>
</dbReference>
<dbReference type="InterPro" id="IPR014017">
    <property type="entry name" value="DNA_helicase_UvrD-like_C"/>
</dbReference>
<comment type="catalytic activity">
    <reaction evidence="8">
        <text>ATP + H2O = ADP + phosphate + H(+)</text>
        <dbReference type="Rhea" id="RHEA:13065"/>
        <dbReference type="ChEBI" id="CHEBI:15377"/>
        <dbReference type="ChEBI" id="CHEBI:15378"/>
        <dbReference type="ChEBI" id="CHEBI:30616"/>
        <dbReference type="ChEBI" id="CHEBI:43474"/>
        <dbReference type="ChEBI" id="CHEBI:456216"/>
        <dbReference type="EC" id="5.6.2.4"/>
    </reaction>
</comment>
<dbReference type="InterPro" id="IPR027417">
    <property type="entry name" value="P-loop_NTPase"/>
</dbReference>
<dbReference type="InterPro" id="IPR014016">
    <property type="entry name" value="UvrD-like_ATP-bd"/>
</dbReference>
<evidence type="ECO:0000256" key="8">
    <source>
        <dbReference type="ARBA" id="ARBA00048988"/>
    </source>
</evidence>
<feature type="binding site" evidence="9">
    <location>
        <begin position="12"/>
        <end position="19"/>
    </location>
    <ligand>
        <name>ATP</name>
        <dbReference type="ChEBI" id="CHEBI:30616"/>
    </ligand>
</feature>
<sequence>MLQSGEFKIYSASAGTGKTYTLVQEIMHLLLQKNNSKSFSQILAITFTNKAANEMKERILQKLDEWRNGKISPPELESIKQHLNLSEKEIQERSQAVLSDILHNYSLFAVSTIDTFNLRLMRAFATDLGLSSNFDVELDTSQLMGEAVDLLYADLDKNQHLSKIISHAATENLARDKSWDISQELKDNAAHLYADHFLEYMKEIGQLELRDLVKFRAKIIAEIDEIQKFLTEKCEEIKNLVEAEGLEPKDFRGGSRGILSFFTKILKGKIEFPTKTQSEILENHQFASASATAEAVAKIEKIFPTIEAAVAQIKSKIVRLQVCNSVNGSINTMSLYNEIEKNLNQIEQEGNVMLISEFNKIINENLQSQPTPFIYEKIGTKYRHYFIDEFQDTSSIQWSNLQPLVENALAQGDTLMLVGDPKQSIYRFRGGNPDLMIGLINQEKQDFGNISVENLDKNWRSYDQIIAFNNDFYTFVANQFIPNQNFQNIYLQGNDQKINDKKGGFVSIERIVIEKDDPKNYNDYVLENLLTKIENCLQNGYELRDLTILVNTNKEGNLVAEYLQENEIEVLSNEALLLSNNPEIQLMLSVLRLITDTENQQFRAEILLHLKRLHKLKVEDFTAFSLSILRKPFAHFIKELAKISVDLSHLNEKMNSLYDQMEKTVSALQIEAQNQEYILNFLDEILKFQTKNESSAQAFIAYWEQRGEKKSIAVPSGVNAVKIMTIHKSKGLQFPVVFLPFTKLDVKDHGLWIPLGEGKFNHFYIKSSNALKKLEEHLPQEIAQTIAQDAQESEIDQINKFYVATTRAEEQLYIFIKTQKNYDSFSFSKILNDYMNTKVGISETQYSIGSPEKVSAPKAEKKAENTVFYPLKYSNWKEKIRISSEHSKMWDTRQRASQDYGKKIHAVLERIRHKQEVQAVLEDYTRNGLIAPQEKEILQAQIQQLLNRAELKEAYENHTVFNERDFISKSGKIFRPDRLAQTPKGWYLIDYKTGEESPKNIAQIEEYKQFLAELNIEIAHAYLVYLSSKIKIIEVD</sequence>
<dbReference type="GO" id="GO:0003677">
    <property type="term" value="F:DNA binding"/>
    <property type="evidence" value="ECO:0007669"/>
    <property type="project" value="InterPro"/>
</dbReference>
<evidence type="ECO:0000256" key="5">
    <source>
        <dbReference type="ARBA" id="ARBA00023235"/>
    </source>
</evidence>
<dbReference type="OrthoDB" id="9810135at2"/>
<organism evidence="12 13">
    <name type="scientific">Ornithobacterium rhinotracheale</name>
    <dbReference type="NCBI Taxonomy" id="28251"/>
    <lineage>
        <taxon>Bacteria</taxon>
        <taxon>Pseudomonadati</taxon>
        <taxon>Bacteroidota</taxon>
        <taxon>Flavobacteriia</taxon>
        <taxon>Flavobacteriales</taxon>
        <taxon>Weeksellaceae</taxon>
        <taxon>Ornithobacterium</taxon>
    </lineage>
</organism>
<keyword evidence="3 9" id="KW-0347">Helicase</keyword>
<dbReference type="GO" id="GO:0005829">
    <property type="term" value="C:cytosol"/>
    <property type="evidence" value="ECO:0007669"/>
    <property type="project" value="TreeGrafter"/>
</dbReference>
<dbReference type="SUPFAM" id="SSF52540">
    <property type="entry name" value="P-loop containing nucleoside triphosphate hydrolases"/>
    <property type="match status" value="1"/>
</dbReference>